<protein>
    <submittedName>
        <fullName evidence="1">Uncharacterized protein</fullName>
    </submittedName>
</protein>
<sequence>MQDLKLGLEGDNNQILDYLVDNIIIEGLYITADNSKIRANCTVFNIRMTDPISDNQIAHRITKINNVSILTIKSSDENLVQFLIGNDLDIEEMKSLPREMLSREVENLIQQAYMMASFKL</sequence>
<organism evidence="1 2">
    <name type="scientific">Pricia mediterranea</name>
    <dbReference type="NCBI Taxonomy" id="3076079"/>
    <lineage>
        <taxon>Bacteria</taxon>
        <taxon>Pseudomonadati</taxon>
        <taxon>Bacteroidota</taxon>
        <taxon>Flavobacteriia</taxon>
        <taxon>Flavobacteriales</taxon>
        <taxon>Flavobacteriaceae</taxon>
        <taxon>Pricia</taxon>
    </lineage>
</organism>
<dbReference type="EMBL" id="JAVTTP010000001">
    <property type="protein sequence ID" value="MDT7827185.1"/>
    <property type="molecule type" value="Genomic_DNA"/>
</dbReference>
<accession>A0ABU3L0C6</accession>
<name>A0ABU3L0C6_9FLAO</name>
<evidence type="ECO:0000313" key="2">
    <source>
        <dbReference type="Proteomes" id="UP001250656"/>
    </source>
</evidence>
<dbReference type="RefSeq" id="WP_314012010.1">
    <property type="nucleotide sequence ID" value="NZ_JAVTTP010000001.1"/>
</dbReference>
<evidence type="ECO:0000313" key="1">
    <source>
        <dbReference type="EMBL" id="MDT7827185.1"/>
    </source>
</evidence>
<gene>
    <name evidence="1" type="ORF">RQM65_00730</name>
</gene>
<comment type="caution">
    <text evidence="1">The sequence shown here is derived from an EMBL/GenBank/DDBJ whole genome shotgun (WGS) entry which is preliminary data.</text>
</comment>
<keyword evidence="2" id="KW-1185">Reference proteome</keyword>
<dbReference type="Proteomes" id="UP001250656">
    <property type="component" value="Unassembled WGS sequence"/>
</dbReference>
<proteinExistence type="predicted"/>
<reference evidence="1 2" key="1">
    <citation type="submission" date="2023-09" db="EMBL/GenBank/DDBJ databases">
        <title>Novel taxa isolated from Blanes Bay.</title>
        <authorList>
            <person name="Rey-Velasco X."/>
            <person name="Lucena T."/>
        </authorList>
    </citation>
    <scope>NUCLEOTIDE SEQUENCE [LARGE SCALE GENOMIC DNA]</scope>
    <source>
        <strain evidence="1 2">S334</strain>
    </source>
</reference>